<comment type="caution">
    <text evidence="1">The sequence shown here is derived from an EMBL/GenBank/DDBJ whole genome shotgun (WGS) entry which is preliminary data.</text>
</comment>
<organism evidence="1 2">
    <name type="scientific">Mycena rosella</name>
    <name type="common">Pink bonnet</name>
    <name type="synonym">Agaricus rosellus</name>
    <dbReference type="NCBI Taxonomy" id="1033263"/>
    <lineage>
        <taxon>Eukaryota</taxon>
        <taxon>Fungi</taxon>
        <taxon>Dikarya</taxon>
        <taxon>Basidiomycota</taxon>
        <taxon>Agaricomycotina</taxon>
        <taxon>Agaricomycetes</taxon>
        <taxon>Agaricomycetidae</taxon>
        <taxon>Agaricales</taxon>
        <taxon>Marasmiineae</taxon>
        <taxon>Mycenaceae</taxon>
        <taxon>Mycena</taxon>
    </lineage>
</organism>
<accession>A0AAD7G5C4</accession>
<evidence type="ECO:0000313" key="2">
    <source>
        <dbReference type="Proteomes" id="UP001221757"/>
    </source>
</evidence>
<sequence>KDATLFFSHDSATLASVIPAMDKIDVLLATAILKRPTGDKTFSAPIKAALLKSKHTLNRYYSLAYHSRIYRIALILHPRYKIGYLEDNDWEADDIKMA</sequence>
<keyword evidence="2" id="KW-1185">Reference proteome</keyword>
<protein>
    <submittedName>
        <fullName evidence="1">Uncharacterized protein</fullName>
    </submittedName>
</protein>
<reference evidence="1" key="1">
    <citation type="submission" date="2023-03" db="EMBL/GenBank/DDBJ databases">
        <title>Massive genome expansion in bonnet fungi (Mycena s.s.) driven by repeated elements and novel gene families across ecological guilds.</title>
        <authorList>
            <consortium name="Lawrence Berkeley National Laboratory"/>
            <person name="Harder C.B."/>
            <person name="Miyauchi S."/>
            <person name="Viragh M."/>
            <person name="Kuo A."/>
            <person name="Thoen E."/>
            <person name="Andreopoulos B."/>
            <person name="Lu D."/>
            <person name="Skrede I."/>
            <person name="Drula E."/>
            <person name="Henrissat B."/>
            <person name="Morin E."/>
            <person name="Kohler A."/>
            <person name="Barry K."/>
            <person name="LaButti K."/>
            <person name="Morin E."/>
            <person name="Salamov A."/>
            <person name="Lipzen A."/>
            <person name="Mereny Z."/>
            <person name="Hegedus B."/>
            <person name="Baldrian P."/>
            <person name="Stursova M."/>
            <person name="Weitz H."/>
            <person name="Taylor A."/>
            <person name="Grigoriev I.V."/>
            <person name="Nagy L.G."/>
            <person name="Martin F."/>
            <person name="Kauserud H."/>
        </authorList>
    </citation>
    <scope>NUCLEOTIDE SEQUENCE</scope>
    <source>
        <strain evidence="1">CBHHK067</strain>
    </source>
</reference>
<dbReference type="Proteomes" id="UP001221757">
    <property type="component" value="Unassembled WGS sequence"/>
</dbReference>
<proteinExistence type="predicted"/>
<name>A0AAD7G5C4_MYCRO</name>
<feature type="non-terminal residue" evidence="1">
    <location>
        <position position="1"/>
    </location>
</feature>
<feature type="non-terminal residue" evidence="1">
    <location>
        <position position="98"/>
    </location>
</feature>
<dbReference type="EMBL" id="JARKIE010000198">
    <property type="protein sequence ID" value="KAJ7668055.1"/>
    <property type="molecule type" value="Genomic_DNA"/>
</dbReference>
<evidence type="ECO:0000313" key="1">
    <source>
        <dbReference type="EMBL" id="KAJ7668055.1"/>
    </source>
</evidence>
<gene>
    <name evidence="1" type="ORF">B0H17DRAFT_842866</name>
</gene>
<dbReference type="AlphaFoldDB" id="A0AAD7G5C4"/>